<name>A0A2Z6RP24_9GLOM</name>
<dbReference type="AlphaFoldDB" id="A0A2Z6RP24"/>
<dbReference type="InterPro" id="IPR021851">
    <property type="entry name" value="DUF3455"/>
</dbReference>
<reference evidence="3" key="2">
    <citation type="submission" date="2019-10" db="EMBL/GenBank/DDBJ databases">
        <title>Conservation and host-specific expression of non-tandemly repeated heterogenous ribosome RNA gene in arbuscular mycorrhizal fungi.</title>
        <authorList>
            <person name="Maeda T."/>
            <person name="Kobayashi Y."/>
            <person name="Nakagawa T."/>
            <person name="Ezawa T."/>
            <person name="Yamaguchi K."/>
            <person name="Bino T."/>
            <person name="Nishimoto Y."/>
            <person name="Shigenobu S."/>
            <person name="Kawaguchi M."/>
        </authorList>
    </citation>
    <scope>NUCLEOTIDE SEQUENCE</scope>
    <source>
        <strain evidence="3">HR1</strain>
    </source>
</reference>
<gene>
    <name evidence="3" type="ORF">RCL2_002881800</name>
    <name evidence="2" type="ORF">RclHR1_05730012</name>
</gene>
<protein>
    <submittedName>
        <fullName evidence="3">DUF3455 domain-containing protein</fullName>
    </submittedName>
</protein>
<organism evidence="2 4">
    <name type="scientific">Rhizophagus clarus</name>
    <dbReference type="NCBI Taxonomy" id="94130"/>
    <lineage>
        <taxon>Eukaryota</taxon>
        <taxon>Fungi</taxon>
        <taxon>Fungi incertae sedis</taxon>
        <taxon>Mucoromycota</taxon>
        <taxon>Glomeromycotina</taxon>
        <taxon>Glomeromycetes</taxon>
        <taxon>Glomerales</taxon>
        <taxon>Glomeraceae</taxon>
        <taxon>Rhizophagus</taxon>
    </lineage>
</organism>
<keyword evidence="4" id="KW-1185">Reference proteome</keyword>
<evidence type="ECO:0000313" key="2">
    <source>
        <dbReference type="EMBL" id="GBC04556.1"/>
    </source>
</evidence>
<proteinExistence type="predicted"/>
<dbReference type="Proteomes" id="UP000615446">
    <property type="component" value="Unassembled WGS sequence"/>
</dbReference>
<keyword evidence="1" id="KW-0732">Signal</keyword>
<evidence type="ECO:0000313" key="4">
    <source>
        <dbReference type="Proteomes" id="UP000247702"/>
    </source>
</evidence>
<dbReference type="Pfam" id="PF11937">
    <property type="entry name" value="DUF3455"/>
    <property type="match status" value="1"/>
</dbReference>
<comment type="caution">
    <text evidence="2">The sequence shown here is derived from an EMBL/GenBank/DDBJ whole genome shotgun (WGS) entry which is preliminary data.</text>
</comment>
<feature type="chain" id="PRO_5033340528" evidence="1">
    <location>
        <begin position="24"/>
        <end position="199"/>
    </location>
</feature>
<dbReference type="EMBL" id="BEXD01003952">
    <property type="protein sequence ID" value="GBC04556.1"/>
    <property type="molecule type" value="Genomic_DNA"/>
</dbReference>
<accession>A0A2Z6RP24</accession>
<dbReference type="EMBL" id="BLAL01000311">
    <property type="protein sequence ID" value="GET02439.1"/>
    <property type="molecule type" value="Genomic_DNA"/>
</dbReference>
<evidence type="ECO:0000313" key="3">
    <source>
        <dbReference type="EMBL" id="GET02439.1"/>
    </source>
</evidence>
<sequence>MALKISLILLFVLLLSKSLFVDASPLFKHDYNKRCDITKNSKEPKGLPTSLTPPAKFKFLLYGSGVQIYQCNTTSPKSWSFVGPKANLFVNPKKKPIGDHFFQPTPVNGGRATWNSTLDCDHSSVITKTIQTYSVGTKDIPWLLTQTTKNKGDKGEAFSDVSYVVRINTKGGVSPSVDECKTNGDLFKSYYTTQYWYFH</sequence>
<evidence type="ECO:0000256" key="1">
    <source>
        <dbReference type="SAM" id="SignalP"/>
    </source>
</evidence>
<feature type="signal peptide" evidence="1">
    <location>
        <begin position="1"/>
        <end position="23"/>
    </location>
</feature>
<dbReference type="Proteomes" id="UP000247702">
    <property type="component" value="Unassembled WGS sequence"/>
</dbReference>
<dbReference type="PANTHER" id="PTHR35567">
    <property type="entry name" value="MALATE DEHYDROGENASE (AFU_ORTHOLOGUE AFUA_2G13800)"/>
    <property type="match status" value="1"/>
</dbReference>
<reference evidence="2 4" key="1">
    <citation type="submission" date="2017-11" db="EMBL/GenBank/DDBJ databases">
        <title>The genome of Rhizophagus clarus HR1 reveals common genetic basis of auxotrophy among arbuscular mycorrhizal fungi.</title>
        <authorList>
            <person name="Kobayashi Y."/>
        </authorList>
    </citation>
    <scope>NUCLEOTIDE SEQUENCE [LARGE SCALE GENOMIC DNA]</scope>
    <source>
        <strain evidence="2 4">HR1</strain>
    </source>
</reference>
<dbReference type="PANTHER" id="PTHR35567:SF1">
    <property type="entry name" value="CONSERVED FUNGAL PROTEIN (AFU_ORTHOLOGUE AFUA_1G14230)"/>
    <property type="match status" value="1"/>
</dbReference>
<dbReference type="OrthoDB" id="1859733at2759"/>